<protein>
    <submittedName>
        <fullName evidence="6">FAD-dependent oxidoreductase</fullName>
    </submittedName>
</protein>
<keyword evidence="1" id="KW-0004">4Fe-4S</keyword>
<dbReference type="GO" id="GO:0051539">
    <property type="term" value="F:4 iron, 4 sulfur cluster binding"/>
    <property type="evidence" value="ECO:0007669"/>
    <property type="project" value="UniProtKB-KW"/>
</dbReference>
<proteinExistence type="predicted"/>
<keyword evidence="7" id="KW-1185">Reference proteome</keyword>
<evidence type="ECO:0000256" key="3">
    <source>
        <dbReference type="ARBA" id="ARBA00023002"/>
    </source>
</evidence>
<evidence type="ECO:0000313" key="7">
    <source>
        <dbReference type="Proteomes" id="UP001304300"/>
    </source>
</evidence>
<reference evidence="6 7" key="1">
    <citation type="submission" date="2023-10" db="EMBL/GenBank/DDBJ databases">
        <title>Rubellicoccus peritrichatus gen. nov., sp. nov., isolated from an algae of coral reef tank.</title>
        <authorList>
            <person name="Luo J."/>
        </authorList>
    </citation>
    <scope>NUCLEOTIDE SEQUENCE [LARGE SCALE GENOMIC DNA]</scope>
    <source>
        <strain evidence="6 7">CR14</strain>
    </source>
</reference>
<dbReference type="Proteomes" id="UP001304300">
    <property type="component" value="Chromosome"/>
</dbReference>
<keyword evidence="4" id="KW-0408">Iron</keyword>
<dbReference type="PRINTS" id="PR00411">
    <property type="entry name" value="PNDRDTASEI"/>
</dbReference>
<evidence type="ECO:0000256" key="2">
    <source>
        <dbReference type="ARBA" id="ARBA00022723"/>
    </source>
</evidence>
<dbReference type="PANTHER" id="PTHR43498:SF1">
    <property type="entry name" value="COB--COM HETERODISULFIDE REDUCTASE IRON-SULFUR SUBUNIT A"/>
    <property type="match status" value="1"/>
</dbReference>
<dbReference type="InterPro" id="IPR039650">
    <property type="entry name" value="HdrA-like"/>
</dbReference>
<dbReference type="RefSeq" id="WP_317835817.1">
    <property type="nucleotide sequence ID" value="NZ_CP136920.1"/>
</dbReference>
<accession>A0AAQ3LDB0</accession>
<dbReference type="Gene3D" id="3.50.50.60">
    <property type="entry name" value="FAD/NAD(P)-binding domain"/>
    <property type="match status" value="2"/>
</dbReference>
<dbReference type="InterPro" id="IPR036188">
    <property type="entry name" value="FAD/NAD-bd_sf"/>
</dbReference>
<keyword evidence="3" id="KW-0560">Oxidoreductase</keyword>
<dbReference type="EMBL" id="CP136920">
    <property type="protein sequence ID" value="WOO43272.1"/>
    <property type="molecule type" value="Genomic_DNA"/>
</dbReference>
<dbReference type="AlphaFoldDB" id="A0AAQ3LDB0"/>
<dbReference type="SUPFAM" id="SSF51905">
    <property type="entry name" value="FAD/NAD(P)-binding domain"/>
    <property type="match status" value="2"/>
</dbReference>
<name>A0AAQ3LDB0_9BACT</name>
<keyword evidence="2" id="KW-0479">Metal-binding</keyword>
<gene>
    <name evidence="6" type="ORF">RZN69_09235</name>
</gene>
<dbReference type="PRINTS" id="PR00368">
    <property type="entry name" value="FADPNR"/>
</dbReference>
<dbReference type="PANTHER" id="PTHR43498">
    <property type="entry name" value="FERREDOXIN:COB-COM HETERODISULFIDE REDUCTASE SUBUNIT A"/>
    <property type="match status" value="1"/>
</dbReference>
<evidence type="ECO:0000256" key="5">
    <source>
        <dbReference type="ARBA" id="ARBA00023014"/>
    </source>
</evidence>
<evidence type="ECO:0000256" key="4">
    <source>
        <dbReference type="ARBA" id="ARBA00023004"/>
    </source>
</evidence>
<organism evidence="6 7">
    <name type="scientific">Rubellicoccus peritrichatus</name>
    <dbReference type="NCBI Taxonomy" id="3080537"/>
    <lineage>
        <taxon>Bacteria</taxon>
        <taxon>Pseudomonadati</taxon>
        <taxon>Verrucomicrobiota</taxon>
        <taxon>Opitutia</taxon>
        <taxon>Puniceicoccales</taxon>
        <taxon>Cerasicoccaceae</taxon>
        <taxon>Rubellicoccus</taxon>
    </lineage>
</organism>
<dbReference type="Pfam" id="PF12831">
    <property type="entry name" value="FAD_oxidored"/>
    <property type="match status" value="3"/>
</dbReference>
<keyword evidence="5" id="KW-0411">Iron-sulfur</keyword>
<dbReference type="GO" id="GO:0016491">
    <property type="term" value="F:oxidoreductase activity"/>
    <property type="evidence" value="ECO:0007669"/>
    <property type="project" value="UniProtKB-KW"/>
</dbReference>
<evidence type="ECO:0000313" key="6">
    <source>
        <dbReference type="EMBL" id="WOO43272.1"/>
    </source>
</evidence>
<sequence length="959" mass="104084">MEVNPNSLHELPVVADVDILVVGGTTAGVALALSARNAGKKVYLIASRPYLGEDICAAFRFWPDEAFQSDSKLARDIFFSGKMPPTPLHVKVTLEQQMVKAGIPFLFNCLTAGVLTDQSEKVCGAVIANRSGRQAVRAHLVVDATMEGLVLQQSGHKELRQKKGPQKVEYTTFCNGEGRDATDVEAPQKLPGFQTDEYSLSARRYTTEVDFGNGSPTSIAQAQSQLAERYWVPDEYRRQSAISPCLRPTQALPSYQNLLVWPGLLALSEATRLPNGAEFAFTQPSVAMELGDQLGKQAANDIPISEYSSNAQVYCHGAEEINEGEIRTLHDALRPNTKACSTISFTPNKVPVLGSFDVIVAGGGTGGAPAAIGAARAGARTIVIEVTSGLGGVGTMGQIAKYWFGNRVGFTSEIDRGVASLETEKEYQQADGQWSVSAKCEWYHRTGYQEGCTFWFNTLCVGTWVVDGRVNGILVAGPFGFGLLKAGCVVDSTGCSDIPAAAGAHTRIIGKDHIAVQGTGLAGVKPGRNYNNSDHNFSDDTDVTDATAFFVSAKLKFKNEFDCGELVDSRERRQIVGDITLNPVDILFNRRFPDTICVATSNFDSHGFTIDPVFMLIPPTEGITMWADVPLRTLLPQGLDGVLVTGLGVSAHRDALPVIRMQADVQNQGYIAGYLAAQSALNDTPLRKLDIKAAQRHLVEIGGLPERVLTDTDNFPVSKEVLENAIQEDWNSLAGVSLILHEAELSVPLLRDAYAPVKGDHSERSLRYAQLLSLLGDNDGQDELIAEIEKRNWDKGWDYRGMGQFGMTMSELDSLLVSLGNSSDSSAWSCILDKIQTLPQDAEFSHSRAITMATETLYTRHPNGSVACAIAELLDRPGYTGHAQKDITAAQAALTDDMNENEVRNQALRELHLARALFNCGDFQHRGKAILEDYSRDCRGHFARHASAILSACADYIEA</sequence>
<dbReference type="KEGG" id="puo:RZN69_09235"/>
<evidence type="ECO:0000256" key="1">
    <source>
        <dbReference type="ARBA" id="ARBA00022485"/>
    </source>
</evidence>
<dbReference type="GO" id="GO:0046872">
    <property type="term" value="F:metal ion binding"/>
    <property type="evidence" value="ECO:0007669"/>
    <property type="project" value="UniProtKB-KW"/>
</dbReference>